<dbReference type="EMBL" id="JH430209">
    <property type="status" value="NOT_ANNOTATED_CDS"/>
    <property type="molecule type" value="Genomic_DNA"/>
</dbReference>
<keyword evidence="5" id="KW-0479">Metal-binding</keyword>
<reference evidence="14" key="1">
    <citation type="submission" date="2011-05" db="EMBL/GenBank/DDBJ databases">
        <authorList>
            <person name="Richards S.R."/>
            <person name="Qu J."/>
            <person name="Jiang H."/>
            <person name="Jhangiani S.N."/>
            <person name="Agravi P."/>
            <person name="Goodspeed R."/>
            <person name="Gross S."/>
            <person name="Mandapat C."/>
            <person name="Jackson L."/>
            <person name="Mathew T."/>
            <person name="Pu L."/>
            <person name="Thornton R."/>
            <person name="Saada N."/>
            <person name="Wilczek-Boney K.B."/>
            <person name="Lee S."/>
            <person name="Kovar C."/>
            <person name="Wu Y."/>
            <person name="Scherer S.E."/>
            <person name="Worley K.C."/>
            <person name="Muzny D.M."/>
            <person name="Gibbs R."/>
        </authorList>
    </citation>
    <scope>NUCLEOTIDE SEQUENCE</scope>
    <source>
        <strain evidence="14">Brora</strain>
    </source>
</reference>
<dbReference type="Pfam" id="PF01593">
    <property type="entry name" value="Amino_oxidase"/>
    <property type="match status" value="1"/>
</dbReference>
<evidence type="ECO:0000256" key="3">
    <source>
        <dbReference type="ARBA" id="ARBA00005995"/>
    </source>
</evidence>
<evidence type="ECO:0000256" key="7">
    <source>
        <dbReference type="ARBA" id="ARBA00022827"/>
    </source>
</evidence>
<evidence type="ECO:0008006" key="15">
    <source>
        <dbReference type="Google" id="ProtNLM"/>
    </source>
</evidence>
<dbReference type="SUPFAM" id="SSF46689">
    <property type="entry name" value="Homeodomain-like"/>
    <property type="match status" value="1"/>
</dbReference>
<dbReference type="PhylomeDB" id="T1IIN9"/>
<dbReference type="PANTHER" id="PTHR10742">
    <property type="entry name" value="FLAVIN MONOAMINE OXIDASE"/>
    <property type="match status" value="1"/>
</dbReference>
<organism evidence="13 14">
    <name type="scientific">Strigamia maritima</name>
    <name type="common">European centipede</name>
    <name type="synonym">Geophilus maritimus</name>
    <dbReference type="NCBI Taxonomy" id="126957"/>
    <lineage>
        <taxon>Eukaryota</taxon>
        <taxon>Metazoa</taxon>
        <taxon>Ecdysozoa</taxon>
        <taxon>Arthropoda</taxon>
        <taxon>Myriapoda</taxon>
        <taxon>Chilopoda</taxon>
        <taxon>Pleurostigmophora</taxon>
        <taxon>Geophilomorpha</taxon>
        <taxon>Linotaeniidae</taxon>
        <taxon>Strigamia</taxon>
    </lineage>
</organism>
<evidence type="ECO:0000313" key="14">
    <source>
        <dbReference type="Proteomes" id="UP000014500"/>
    </source>
</evidence>
<feature type="region of interest" description="Disordered" evidence="10">
    <location>
        <begin position="252"/>
        <end position="274"/>
    </location>
</feature>
<dbReference type="GO" id="GO:0140682">
    <property type="term" value="F:FAD-dependent H3K4me/H3K4me3 demethylase activity"/>
    <property type="evidence" value="ECO:0007669"/>
    <property type="project" value="UniProtKB-ARBA"/>
</dbReference>
<dbReference type="OMA" id="PYVFWGE"/>
<dbReference type="eggNOG" id="KOG0029">
    <property type="taxonomic scope" value="Eukaryota"/>
</dbReference>
<protein>
    <recommendedName>
        <fullName evidence="15">SWIRM domain-containing protein</fullName>
    </recommendedName>
</protein>
<name>T1IIN9_STRMM</name>
<comment type="similarity">
    <text evidence="3">Belongs to the flavin monoamine oxidase family.</text>
</comment>
<dbReference type="InterPro" id="IPR036188">
    <property type="entry name" value="FAD/NAD-bd_sf"/>
</dbReference>
<dbReference type="InterPro" id="IPR007526">
    <property type="entry name" value="SWIRM"/>
</dbReference>
<comment type="subcellular location">
    <subcellularLocation>
        <location evidence="2">Nucleus</location>
    </subcellularLocation>
</comment>
<dbReference type="STRING" id="126957.T1IIN9"/>
<evidence type="ECO:0000259" key="12">
    <source>
        <dbReference type="PROSITE" id="PS51050"/>
    </source>
</evidence>
<keyword evidence="6" id="KW-0863">Zinc-finger</keyword>
<dbReference type="SUPFAM" id="SSF51905">
    <property type="entry name" value="FAD/NAD(P)-binding domain"/>
    <property type="match status" value="1"/>
</dbReference>
<evidence type="ECO:0000256" key="1">
    <source>
        <dbReference type="ARBA" id="ARBA00001974"/>
    </source>
</evidence>
<dbReference type="InterPro" id="IPR036388">
    <property type="entry name" value="WH-like_DNA-bd_sf"/>
</dbReference>
<reference evidence="13" key="2">
    <citation type="submission" date="2015-02" db="UniProtKB">
        <authorList>
            <consortium name="EnsemblMetazoa"/>
        </authorList>
    </citation>
    <scope>IDENTIFICATION</scope>
</reference>
<evidence type="ECO:0000259" key="11">
    <source>
        <dbReference type="PROSITE" id="PS50934"/>
    </source>
</evidence>
<dbReference type="InterPro" id="IPR009057">
    <property type="entry name" value="Homeodomain-like_sf"/>
</dbReference>
<evidence type="ECO:0000313" key="13">
    <source>
        <dbReference type="EnsemblMetazoa" id="SMAR000742-PA"/>
    </source>
</evidence>
<dbReference type="AlphaFoldDB" id="T1IIN9"/>
<evidence type="ECO:0000256" key="8">
    <source>
        <dbReference type="ARBA" id="ARBA00022833"/>
    </source>
</evidence>
<feature type="domain" description="CW-type" evidence="12">
    <location>
        <begin position="144"/>
        <end position="200"/>
    </location>
</feature>
<keyword evidence="9" id="KW-0560">Oxidoreductase</keyword>
<evidence type="ECO:0000256" key="6">
    <source>
        <dbReference type="ARBA" id="ARBA00022771"/>
    </source>
</evidence>
<evidence type="ECO:0000256" key="5">
    <source>
        <dbReference type="ARBA" id="ARBA00022723"/>
    </source>
</evidence>
<dbReference type="Gene3D" id="3.30.40.100">
    <property type="match status" value="1"/>
</dbReference>
<comment type="cofactor">
    <cofactor evidence="1">
        <name>FAD</name>
        <dbReference type="ChEBI" id="CHEBI:57692"/>
    </cofactor>
</comment>
<evidence type="ECO:0000256" key="4">
    <source>
        <dbReference type="ARBA" id="ARBA00022630"/>
    </source>
</evidence>
<dbReference type="Pfam" id="PF04433">
    <property type="entry name" value="SWIRM"/>
    <property type="match status" value="1"/>
</dbReference>
<dbReference type="SUPFAM" id="SSF54373">
    <property type="entry name" value="FAD-linked reductases, C-terminal domain"/>
    <property type="match status" value="1"/>
</dbReference>
<dbReference type="Gene3D" id="3.90.660.10">
    <property type="match status" value="1"/>
</dbReference>
<evidence type="ECO:0000256" key="10">
    <source>
        <dbReference type="SAM" id="MobiDB-lite"/>
    </source>
</evidence>
<dbReference type="Pfam" id="PF07496">
    <property type="entry name" value="zf-CW"/>
    <property type="match status" value="1"/>
</dbReference>
<keyword evidence="7" id="KW-0274">FAD</keyword>
<dbReference type="InterPro" id="IPR011124">
    <property type="entry name" value="Znf_CW"/>
</dbReference>
<dbReference type="PANTHER" id="PTHR10742:SF410">
    <property type="entry name" value="LYSINE-SPECIFIC HISTONE DEMETHYLASE 2"/>
    <property type="match status" value="1"/>
</dbReference>
<keyword evidence="4" id="KW-0285">Flavoprotein</keyword>
<dbReference type="Gene3D" id="3.50.50.60">
    <property type="entry name" value="FAD/NAD(P)-binding domain"/>
    <property type="match status" value="1"/>
</dbReference>
<keyword evidence="14" id="KW-1185">Reference proteome</keyword>
<dbReference type="InterPro" id="IPR002937">
    <property type="entry name" value="Amino_oxidase"/>
</dbReference>
<sequence>MLLPPHEKKIKIDPESCNGKSTVDKVDKSTEIAVSNNTRHRSNRKVKEVKEDDEAIKRKEYRSCEKVGCPARRPQCHANVFARCAEQGYTSRWYHISQSEHFCNECFEYFYRSYKDGYDAFCTWRKLWASNTKMEPTLKAFMTDEILPYWLQCVSCKKWRKLPGETEINYDFITKFKCNQMEEGSKKKSNCCSVPEDKVVLEVMSPDWHLSLLYPPFFKSSPAANFLGPYFPEGVGLSPTCQQCMEANAAYQESREKKESNSNNENGVEKNSTTVTRKIPGLHPNLQPFYQPDEPSKAWCMRPDVMETDELKEFPSYLKTQNMYLGTRNLIIALWNLNFKKWLTLQELSSHLICRGLVRIHCVQLAEKLLKFYTRKGLINLGFIKPPNDFQLIPEEKKESVIVIGSGVSGLSSAFQLTRFGFDVTILEGNDRIGGRIFDDTSMGSCIGKGAQIITGVVNNPLILLSEQAQLPYKIMIENCDLYNNKGEIVNPEMDKKIDAHFNSTLEAVANWKINQDVDVSLYDKFMELSRLKCEENGEKLISDEKALLDFHIGNLEYACGSDLSNLSTLHWDQNEAYPQFAGEHALLHCGYSALLNKFADGLDIKLDTLVTAVDYSLKNQVKVRTTRGEFLADKVIITVPLALLQRECVDFKPALPQRKTEAIRRLGSGIIEKIVVQFPRRFWDKKLKDADMFGYIPQNSSERGLFGVIYDMTRQHKNKENGPHILMTCATGEAVNLVHQKSVSEIVSHFTKVLKKIFKDEDVPEPTNYFVTNWRKNMFAQMAYSYVKVGGTGESYDDLAEAVDNKLFFAGEATNRHFPQTVTGALLSGLREANKITQSVLNDG</sequence>
<dbReference type="GO" id="GO:0008270">
    <property type="term" value="F:zinc ion binding"/>
    <property type="evidence" value="ECO:0007669"/>
    <property type="project" value="UniProtKB-KW"/>
</dbReference>
<dbReference type="EnsemblMetazoa" id="SMAR000742-RA">
    <property type="protein sequence ID" value="SMAR000742-PA"/>
    <property type="gene ID" value="SMAR000742"/>
</dbReference>
<dbReference type="GO" id="GO:0005634">
    <property type="term" value="C:nucleus"/>
    <property type="evidence" value="ECO:0007669"/>
    <property type="project" value="UniProtKB-SubCell"/>
</dbReference>
<feature type="compositionally biased region" description="Low complexity" evidence="10">
    <location>
        <begin position="261"/>
        <end position="272"/>
    </location>
</feature>
<dbReference type="InterPro" id="IPR050281">
    <property type="entry name" value="Flavin_monoamine_oxidase"/>
</dbReference>
<evidence type="ECO:0000256" key="9">
    <source>
        <dbReference type="ARBA" id="ARBA00023002"/>
    </source>
</evidence>
<dbReference type="Proteomes" id="UP000014500">
    <property type="component" value="Unassembled WGS sequence"/>
</dbReference>
<dbReference type="PROSITE" id="PS51050">
    <property type="entry name" value="ZF_CW"/>
    <property type="match status" value="1"/>
</dbReference>
<proteinExistence type="inferred from homology"/>
<dbReference type="Gene3D" id="1.10.10.10">
    <property type="entry name" value="Winged helix-like DNA-binding domain superfamily/Winged helix DNA-binding domain"/>
    <property type="match status" value="1"/>
</dbReference>
<evidence type="ECO:0000256" key="2">
    <source>
        <dbReference type="ARBA" id="ARBA00004123"/>
    </source>
</evidence>
<keyword evidence="8" id="KW-0862">Zinc</keyword>
<dbReference type="PROSITE" id="PS50934">
    <property type="entry name" value="SWIRM"/>
    <property type="match status" value="1"/>
</dbReference>
<accession>T1IIN9</accession>
<feature type="domain" description="SWIRM" evidence="11">
    <location>
        <begin position="292"/>
        <end position="390"/>
    </location>
</feature>
<dbReference type="HOGENOM" id="CLU_007885_0_0_1"/>